<feature type="transmembrane region" description="Helical" evidence="2">
    <location>
        <begin position="580"/>
        <end position="599"/>
    </location>
</feature>
<dbReference type="PANTHER" id="PTHR37544:SF1">
    <property type="entry name" value="PHOSPHORIBOSYLAMINOIMIDAZOLE-SUCCINOCARBOXAMIDE SYNTHASE"/>
    <property type="match status" value="1"/>
</dbReference>
<feature type="transmembrane region" description="Helical" evidence="2">
    <location>
        <begin position="689"/>
        <end position="711"/>
    </location>
</feature>
<feature type="compositionally biased region" description="Polar residues" evidence="1">
    <location>
        <begin position="41"/>
        <end position="50"/>
    </location>
</feature>
<reference evidence="4" key="1">
    <citation type="submission" date="2020-01" db="EMBL/GenBank/DDBJ databases">
        <authorList>
            <consortium name="DOE Joint Genome Institute"/>
            <person name="Haridas S."/>
            <person name="Albert R."/>
            <person name="Binder M."/>
            <person name="Bloem J."/>
            <person name="Labutti K."/>
            <person name="Salamov A."/>
            <person name="Andreopoulos B."/>
            <person name="Baker S.E."/>
            <person name="Barry K."/>
            <person name="Bills G."/>
            <person name="Bluhm B.H."/>
            <person name="Cannon C."/>
            <person name="Castanera R."/>
            <person name="Culley D.E."/>
            <person name="Daum C."/>
            <person name="Ezra D."/>
            <person name="Gonzalez J.B."/>
            <person name="Henrissat B."/>
            <person name="Kuo A."/>
            <person name="Liang C."/>
            <person name="Lipzen A."/>
            <person name="Lutzoni F."/>
            <person name="Magnuson J."/>
            <person name="Mondo S."/>
            <person name="Nolan M."/>
            <person name="Ohm R."/>
            <person name="Pangilinan J."/>
            <person name="Park H.-J."/>
            <person name="Ramirez L."/>
            <person name="Alfaro M."/>
            <person name="Sun H."/>
            <person name="Tritt A."/>
            <person name="Yoshinaga Y."/>
            <person name="Zwiers L.-H."/>
            <person name="Turgeon B.G."/>
            <person name="Goodwin S.B."/>
            <person name="Spatafora J.W."/>
            <person name="Crous P.W."/>
            <person name="Grigoriev I.V."/>
        </authorList>
    </citation>
    <scope>NUCLEOTIDE SEQUENCE</scope>
    <source>
        <strain evidence="4">CBS 342.82</strain>
    </source>
</reference>
<accession>A0A6J3MEE9</accession>
<keyword evidence="2" id="KW-1133">Transmembrane helix</keyword>
<feature type="compositionally biased region" description="Polar residues" evidence="1">
    <location>
        <begin position="1292"/>
        <end position="1303"/>
    </location>
</feature>
<reference evidence="4" key="2">
    <citation type="submission" date="2020-04" db="EMBL/GenBank/DDBJ databases">
        <authorList>
            <consortium name="NCBI Genome Project"/>
        </authorList>
    </citation>
    <scope>NUCLEOTIDE SEQUENCE</scope>
    <source>
        <strain evidence="4">CBS 342.82</strain>
    </source>
</reference>
<evidence type="ECO:0000313" key="4">
    <source>
        <dbReference type="RefSeq" id="XP_033463289.1"/>
    </source>
</evidence>
<feature type="region of interest" description="Disordered" evidence="1">
    <location>
        <begin position="1290"/>
        <end position="1310"/>
    </location>
</feature>
<dbReference type="Proteomes" id="UP000504637">
    <property type="component" value="Unplaced"/>
</dbReference>
<dbReference type="RefSeq" id="XP_033463289.1">
    <property type="nucleotide sequence ID" value="XM_033602430.1"/>
</dbReference>
<feature type="transmembrane region" description="Helical" evidence="2">
    <location>
        <begin position="211"/>
        <end position="235"/>
    </location>
</feature>
<feature type="region of interest" description="Disordered" evidence="1">
    <location>
        <begin position="1"/>
        <end position="73"/>
    </location>
</feature>
<organism evidence="4">
    <name type="scientific">Dissoconium aciculare CBS 342.82</name>
    <dbReference type="NCBI Taxonomy" id="1314786"/>
    <lineage>
        <taxon>Eukaryota</taxon>
        <taxon>Fungi</taxon>
        <taxon>Dikarya</taxon>
        <taxon>Ascomycota</taxon>
        <taxon>Pezizomycotina</taxon>
        <taxon>Dothideomycetes</taxon>
        <taxon>Dothideomycetidae</taxon>
        <taxon>Mycosphaerellales</taxon>
        <taxon>Dissoconiaceae</taxon>
        <taxon>Dissoconium</taxon>
    </lineage>
</organism>
<keyword evidence="2" id="KW-0812">Transmembrane</keyword>
<sequence length="1345" mass="148466">MALPSNDYHHELSDLDPEEENRSQNDRLAVPRRPFFRQHTDVSTSSTSHLLPQHHHVTDSSSSSTDRPLPPIPQPAYDYGPAAKVEHNDYSRIPRTYWNSIWLRRWTLIAFAALFAILAACMIVLWAANRAQDGFRLTLSENHYAWTYGPTALLVVIVSLWRQVDFFCKTMQPWHELRHGSAKAQDNVLLDYVSPPNYMTFLRAIKRNHTAVASSIAVFALLKLIILLSTGLLVLSPTLIDGQTPITLTTRFDPNAVQLTTAQDLGLYYDSPIYRNLSGLPLQTYAGMLEGNVSDPVGTLGVQAFQSFALPSNTPANNVTAVVDVFNPRVSCEVAKTTLSADSLSVQLESSTCPLGPPRHPINADWNDCGGCAPQRIEYDFMRVNCSGNAHQNLSAKVNLDATVSFDLRYALVVHNVTYKPINYSASARTVQKTSAVICKIDYSIDRSNVSFDYPTNSFMIGSSPPGARLQNFTDLMLGEVIFASIEQATNLKLNVSKQREDNDFQFKTPLYYVLVRTLQGQQSLDRLLVPETLQQASTQALSGISAQFFQQRFLQPAKIDSIARRRFTEARLHVTASSIWTMLAGFLLLSMLALYIGFSVKGDLVPQNPTLISNAATVLAASPSMRELLRHAGSLRTGQLTRLLGGCEFRSVVGERFTVEGVKFAPRSSDDVEVKIKKHAWHPMAGRWYFITATFISPILMVIALEIVYLNSRDNSGIADVTGTEDRASAISHYFSALLMLLVATCYNNLDFTIATFAPYSMMRSGAVPADRSVRFQVLGELPFVALWKSISLRHSASALSNLAGLVGSVLTIVVSGLWVIDRSVISAQPIQASLAHTWNVSWYNSSSVGDGGAAYLLDRIDHGSDTLPNTIWDNYVLPIMSNITTGNSPMINLDASRGSQNFTFEVDALQAVLACEIVADEYIRIDFKTDLTHGDSVLLGASPPLPPGCRFAGPNGTNSSYYFETYTNLPKNVTNPQWSGAFYDLHLGPYYSGPSIATPGFSESGHSNSYQRDNPAGCPSIGVIYGRGGRDMTRSDVTALMCSQKVQQSTLRIGYTKDGRPVVDNTAAPVVISGSSRFLTNGTDGIDTFPYRPEQYLAGDFSDLTYIGEHLYPFDEFIDHVVHGPNGTSPADLAGVANRNTFIQAVERFYARYMSLVIDAKFRQPLSASSGGFSSTTQTNLVRGTVATKGSRLQMDRTSKIILQVLLAAMTVFGLVAFLLMDLRGTLPRKPTTIASVVAFLADSDFCSPQRDLLPTRAEWLSEGEMDRLFHGWLFSMGWWPAKKKESAAQRDSSASHSQKASADGKRFGVDVGIPEQLGYRETRWWKVRRRVGQPWARIRNDS</sequence>
<feature type="transmembrane region" description="Helical" evidence="2">
    <location>
        <begin position="1203"/>
        <end position="1223"/>
    </location>
</feature>
<dbReference type="OrthoDB" id="3649451at2759"/>
<evidence type="ECO:0000256" key="2">
    <source>
        <dbReference type="SAM" id="Phobius"/>
    </source>
</evidence>
<name>A0A6J3MEE9_9PEZI</name>
<dbReference type="PANTHER" id="PTHR37544">
    <property type="entry name" value="SPRAY-RELATED"/>
    <property type="match status" value="1"/>
</dbReference>
<evidence type="ECO:0000313" key="3">
    <source>
        <dbReference type="Proteomes" id="UP000504637"/>
    </source>
</evidence>
<feature type="transmembrane region" description="Helical" evidence="2">
    <location>
        <begin position="800"/>
        <end position="822"/>
    </location>
</feature>
<feature type="transmembrane region" description="Helical" evidence="2">
    <location>
        <begin position="731"/>
        <end position="751"/>
    </location>
</feature>
<reference evidence="4" key="3">
    <citation type="submission" date="2025-08" db="UniProtKB">
        <authorList>
            <consortium name="RefSeq"/>
        </authorList>
    </citation>
    <scope>IDENTIFICATION</scope>
    <source>
        <strain evidence="4">CBS 342.82</strain>
    </source>
</reference>
<evidence type="ECO:0000256" key="1">
    <source>
        <dbReference type="SAM" id="MobiDB-lite"/>
    </source>
</evidence>
<keyword evidence="3" id="KW-1185">Reference proteome</keyword>
<dbReference type="GeneID" id="54360230"/>
<feature type="transmembrane region" description="Helical" evidence="2">
    <location>
        <begin position="143"/>
        <end position="161"/>
    </location>
</feature>
<keyword evidence="2" id="KW-0472">Membrane</keyword>
<gene>
    <name evidence="4" type="ORF">K489DRAFT_350688</name>
</gene>
<protein>
    <submittedName>
        <fullName evidence="4">Uncharacterized protein</fullName>
    </submittedName>
</protein>
<feature type="transmembrane region" description="Helical" evidence="2">
    <location>
        <begin position="106"/>
        <end position="128"/>
    </location>
</feature>
<proteinExistence type="predicted"/>
<dbReference type="InterPro" id="IPR021840">
    <property type="entry name" value="DUF3433"/>
</dbReference>
<dbReference type="Pfam" id="PF11915">
    <property type="entry name" value="DUF3433"/>
    <property type="match status" value="2"/>
</dbReference>